<organism evidence="14 15">
    <name type="scientific">Vreelandella malpeensis</name>
    <dbReference type="NCBI Taxonomy" id="1172368"/>
    <lineage>
        <taxon>Bacteria</taxon>
        <taxon>Pseudomonadati</taxon>
        <taxon>Pseudomonadota</taxon>
        <taxon>Gammaproteobacteria</taxon>
        <taxon>Oceanospirillales</taxon>
        <taxon>Halomonadaceae</taxon>
        <taxon>Vreelandella</taxon>
    </lineage>
</organism>
<dbReference type="InterPro" id="IPR005467">
    <property type="entry name" value="His_kinase_dom"/>
</dbReference>
<gene>
    <name evidence="14" type="ORF">GEV37_02340</name>
</gene>
<dbReference type="InterPro" id="IPR003660">
    <property type="entry name" value="HAMP_dom"/>
</dbReference>
<evidence type="ECO:0000256" key="4">
    <source>
        <dbReference type="ARBA" id="ARBA00022553"/>
    </source>
</evidence>
<comment type="catalytic activity">
    <reaction evidence="1">
        <text>ATP + protein L-histidine = ADP + protein N-phospho-L-histidine.</text>
        <dbReference type="EC" id="2.7.13.3"/>
    </reaction>
</comment>
<dbReference type="SMART" id="SM00387">
    <property type="entry name" value="HATPase_c"/>
    <property type="match status" value="1"/>
</dbReference>
<dbReference type="Proteomes" id="UP001319882">
    <property type="component" value="Unassembled WGS sequence"/>
</dbReference>
<evidence type="ECO:0000256" key="5">
    <source>
        <dbReference type="ARBA" id="ARBA00022679"/>
    </source>
</evidence>
<name>A0ABS8DPL2_9GAMM</name>
<keyword evidence="9" id="KW-0902">Two-component regulatory system</keyword>
<keyword evidence="10 11" id="KW-0472">Membrane</keyword>
<accession>A0ABS8DPL2</accession>
<dbReference type="SMART" id="SM00388">
    <property type="entry name" value="HisKA"/>
    <property type="match status" value="1"/>
</dbReference>
<dbReference type="InterPro" id="IPR013727">
    <property type="entry name" value="2CSK_N"/>
</dbReference>
<dbReference type="PROSITE" id="PS50885">
    <property type="entry name" value="HAMP"/>
    <property type="match status" value="1"/>
</dbReference>
<dbReference type="Pfam" id="PF00512">
    <property type="entry name" value="HisKA"/>
    <property type="match status" value="1"/>
</dbReference>
<dbReference type="SUPFAM" id="SSF55874">
    <property type="entry name" value="ATPase domain of HSP90 chaperone/DNA topoisomerase II/histidine kinase"/>
    <property type="match status" value="1"/>
</dbReference>
<evidence type="ECO:0000256" key="1">
    <source>
        <dbReference type="ARBA" id="ARBA00000085"/>
    </source>
</evidence>
<dbReference type="Gene3D" id="1.10.287.130">
    <property type="match status" value="1"/>
</dbReference>
<dbReference type="CDD" id="cd00082">
    <property type="entry name" value="HisKA"/>
    <property type="match status" value="1"/>
</dbReference>
<dbReference type="GO" id="GO:0016301">
    <property type="term" value="F:kinase activity"/>
    <property type="evidence" value="ECO:0007669"/>
    <property type="project" value="UniProtKB-KW"/>
</dbReference>
<feature type="domain" description="Histidine kinase" evidence="12">
    <location>
        <begin position="244"/>
        <end position="462"/>
    </location>
</feature>
<dbReference type="InterPro" id="IPR003661">
    <property type="entry name" value="HisK_dim/P_dom"/>
</dbReference>
<feature type="transmembrane region" description="Helical" evidence="11">
    <location>
        <begin position="161"/>
        <end position="191"/>
    </location>
</feature>
<proteinExistence type="predicted"/>
<dbReference type="InterPro" id="IPR003594">
    <property type="entry name" value="HATPase_dom"/>
</dbReference>
<evidence type="ECO:0000256" key="7">
    <source>
        <dbReference type="ARBA" id="ARBA00022777"/>
    </source>
</evidence>
<evidence type="ECO:0000256" key="6">
    <source>
        <dbReference type="ARBA" id="ARBA00022692"/>
    </source>
</evidence>
<dbReference type="EMBL" id="WHVL01000001">
    <property type="protein sequence ID" value="MCB8887968.1"/>
    <property type="molecule type" value="Genomic_DNA"/>
</dbReference>
<dbReference type="EC" id="2.7.13.3" evidence="3"/>
<dbReference type="InterPro" id="IPR036890">
    <property type="entry name" value="HATPase_C_sf"/>
</dbReference>
<evidence type="ECO:0000256" key="11">
    <source>
        <dbReference type="SAM" id="Phobius"/>
    </source>
</evidence>
<comment type="subcellular location">
    <subcellularLocation>
        <location evidence="2">Membrane</location>
    </subcellularLocation>
</comment>
<dbReference type="InterPro" id="IPR036097">
    <property type="entry name" value="HisK_dim/P_sf"/>
</dbReference>
<reference evidence="14 15" key="1">
    <citation type="journal article" date="2021" name="Sci. Rep.">
        <title>Genome analysis of a halophilic bacterium Halomonas malpeensis YU-PRIM-29(T) reveals its exopolysaccharide and pigment producing capabilities.</title>
        <authorList>
            <person name="Athmika"/>
            <person name="Ghate S.D."/>
            <person name="Arun A.B."/>
            <person name="Rao S.S."/>
            <person name="Kumar S.T.A."/>
            <person name="Kandiyil M.K."/>
            <person name="Saptami K."/>
            <person name="Rekha P.D."/>
        </authorList>
    </citation>
    <scope>NUCLEOTIDE SEQUENCE [LARGE SCALE GENOMIC DNA]</scope>
    <source>
        <strain evidence="15">prim 29</strain>
    </source>
</reference>
<evidence type="ECO:0000313" key="15">
    <source>
        <dbReference type="Proteomes" id="UP001319882"/>
    </source>
</evidence>
<dbReference type="SUPFAM" id="SSF47384">
    <property type="entry name" value="Homodimeric domain of signal transducing histidine kinase"/>
    <property type="match status" value="1"/>
</dbReference>
<dbReference type="RefSeq" id="WP_227388568.1">
    <property type="nucleotide sequence ID" value="NZ_JBHSCJ010000003.1"/>
</dbReference>
<keyword evidence="5" id="KW-0808">Transferase</keyword>
<feature type="domain" description="HAMP" evidence="13">
    <location>
        <begin position="185"/>
        <end position="236"/>
    </location>
</feature>
<evidence type="ECO:0000313" key="14">
    <source>
        <dbReference type="EMBL" id="MCB8887968.1"/>
    </source>
</evidence>
<evidence type="ECO:0000256" key="3">
    <source>
        <dbReference type="ARBA" id="ARBA00012438"/>
    </source>
</evidence>
<evidence type="ECO:0000259" key="12">
    <source>
        <dbReference type="PROSITE" id="PS50109"/>
    </source>
</evidence>
<keyword evidence="4" id="KW-0597">Phosphoprotein</keyword>
<dbReference type="Pfam" id="PF08521">
    <property type="entry name" value="2CSK_N"/>
    <property type="match status" value="1"/>
</dbReference>
<keyword evidence="7 14" id="KW-0418">Kinase</keyword>
<dbReference type="InterPro" id="IPR004358">
    <property type="entry name" value="Sig_transdc_His_kin-like_C"/>
</dbReference>
<keyword evidence="15" id="KW-1185">Reference proteome</keyword>
<evidence type="ECO:0000256" key="10">
    <source>
        <dbReference type="ARBA" id="ARBA00023136"/>
    </source>
</evidence>
<dbReference type="Pfam" id="PF02518">
    <property type="entry name" value="HATPase_c"/>
    <property type="match status" value="1"/>
</dbReference>
<keyword evidence="6 11" id="KW-0812">Transmembrane</keyword>
<keyword evidence="8 11" id="KW-1133">Transmembrane helix</keyword>
<evidence type="ECO:0000256" key="9">
    <source>
        <dbReference type="ARBA" id="ARBA00023012"/>
    </source>
</evidence>
<protein>
    <recommendedName>
        <fullName evidence="3">histidine kinase</fullName>
        <ecNumber evidence="3">2.7.13.3</ecNumber>
    </recommendedName>
</protein>
<dbReference type="PRINTS" id="PR00344">
    <property type="entry name" value="BCTRLSENSOR"/>
</dbReference>
<evidence type="ECO:0000259" key="13">
    <source>
        <dbReference type="PROSITE" id="PS50885"/>
    </source>
</evidence>
<dbReference type="PROSITE" id="PS50109">
    <property type="entry name" value="HIS_KIN"/>
    <property type="match status" value="1"/>
</dbReference>
<sequence length="473" mass="51959">MFKRPASIRARLLAWIGLPFTALALLALASSHLLLTRQINDTFDDMLLNAAKRLERRIYTVDGELHINMHYFSVSTLGSRGQGKIFYRIREVGGPMIAGFPGLGDAPGHLEKPRFFDVAYAGNDLRAVAFTFPFERSRQRTEIEVIVAESKEARYILANEFMLTLSGLMAVGGLLAITLALLAIYFAFAPLNAVGQALRQRSPNDLHPIKGEAPREIQPLIASINQLMQRIRRSIESTQQLNADVSHQLRTPISELRALTELSLKASQEPETRANLAEMRRIAEHASHTVQQLLKYAKTRSELLDDTRLEALDLTEICQLACTQTATGIYQKNQELAFDMAPGQAYQVLGDPIMLLWLIVNLIENASVHAGGQVPYRGSIDLALAREGDAVVLTVSDRGTGVSEATLSRLTERFYRDNPHAPGSGLGLAIVEQIATAHTATLHLANRPGGGFRVAVAFPALRESLPDAPSRAS</sequence>
<evidence type="ECO:0000256" key="8">
    <source>
        <dbReference type="ARBA" id="ARBA00022989"/>
    </source>
</evidence>
<comment type="caution">
    <text evidence="14">The sequence shown here is derived from an EMBL/GenBank/DDBJ whole genome shotgun (WGS) entry which is preliminary data.</text>
</comment>
<dbReference type="Gene3D" id="3.30.565.10">
    <property type="entry name" value="Histidine kinase-like ATPase, C-terminal domain"/>
    <property type="match status" value="1"/>
</dbReference>
<evidence type="ECO:0000256" key="2">
    <source>
        <dbReference type="ARBA" id="ARBA00004370"/>
    </source>
</evidence>
<dbReference type="PANTHER" id="PTHR45436:SF1">
    <property type="entry name" value="SENSOR PROTEIN QSEC"/>
    <property type="match status" value="1"/>
</dbReference>
<dbReference type="PANTHER" id="PTHR45436">
    <property type="entry name" value="SENSOR HISTIDINE KINASE YKOH"/>
    <property type="match status" value="1"/>
</dbReference>
<dbReference type="InterPro" id="IPR050428">
    <property type="entry name" value="TCS_sensor_his_kinase"/>
</dbReference>